<keyword evidence="6" id="KW-1185">Reference proteome</keyword>
<dbReference type="RefSeq" id="WP_137998755.1">
    <property type="nucleotide sequence ID" value="NZ_SJDU01000232.1"/>
</dbReference>
<protein>
    <submittedName>
        <fullName evidence="5">Coenzyme F420 hydrogenase/dehydrogenase beta subunit domain protein</fullName>
    </submittedName>
</protein>
<dbReference type="EMBL" id="SJDU01000232">
    <property type="protein sequence ID" value="TKZ33472.1"/>
    <property type="molecule type" value="Genomic_DNA"/>
</dbReference>
<dbReference type="InterPro" id="IPR017900">
    <property type="entry name" value="4Fe4S_Fe_S_CS"/>
</dbReference>
<dbReference type="Pfam" id="PF04230">
    <property type="entry name" value="PS_pyruv_trans"/>
    <property type="match status" value="1"/>
</dbReference>
<dbReference type="PROSITE" id="PS00198">
    <property type="entry name" value="4FE4S_FER_1"/>
    <property type="match status" value="1"/>
</dbReference>
<evidence type="ECO:0000313" key="5">
    <source>
        <dbReference type="EMBL" id="TKZ33472.1"/>
    </source>
</evidence>
<dbReference type="Gene3D" id="3.30.70.20">
    <property type="match status" value="1"/>
</dbReference>
<keyword evidence="3" id="KW-0411">Iron-sulfur</keyword>
<dbReference type="InterPro" id="IPR017896">
    <property type="entry name" value="4Fe4S_Fe-S-bd"/>
</dbReference>
<proteinExistence type="predicted"/>
<evidence type="ECO:0000313" key="6">
    <source>
        <dbReference type="Proteomes" id="UP000310168"/>
    </source>
</evidence>
<dbReference type="Pfam" id="PF12838">
    <property type="entry name" value="Fer4_7"/>
    <property type="match status" value="1"/>
</dbReference>
<accession>A0ABY2TPW6</accession>
<evidence type="ECO:0000256" key="1">
    <source>
        <dbReference type="ARBA" id="ARBA00022723"/>
    </source>
</evidence>
<sequence>MKNKNRNNINILNKKECTGCSVCAQVCPHGCIKMIETKEGFHYPVVDEKLCTDCSLCVKKCHALNDNFKTDFDQEFYDVRANDEIRMKSSSGGMFTLIADYVLEKGGYVCGASWREGWLGVEHIIIDDKKDLDKLRGSKYVESSLGNIFPKIKKLLNENKLLLFSGTPCQVSALNHFLGKDYENLITVDLLCNSVVPQKVWRKYLKETFSDNDIKDIEYIAFRDKNKFGWGRGLYIKFNNSKEYIKTKYECVYNILFSEHISAKYECLKCKYRKFERVGDITIGDYWGVEDNDDKGVSLVLVNGVKGKFIFDKLNKSNFKYKRVYNVSNGGLGGNIPIFASRKYFFDNLDKENLETLYNNSNNPKHNVAIANMCFQDNYGGALTYYALYKIIEDFGYNPLLIYDNNIGYVGNNNSVYDNANGNRFALKYMNVANEYFSKEELEKINKKCDTFIVGSDQVWRFGGLNRLFYFLFNFVDGFKKKISYSPSFGIPYFEGGLKEKILFKYYLKQFDNVSVREDDGVKILKEDFDVDATHVLDPVFLLESGDYDYLISKSNLNLNYKYIGVYSRRGNEKLSEYLEIASKKLGLPILKTGKIDIFGEEYDKSFSIEDWLYMIKNCDFFISDSFHGTCFAMIFNKPFILVINNGVISKYKSLIRMFNLQSRTVDNFEDITNNEHLYFEMDWTEINKKLAIEKEKSLKWLKYALEKSKNNLYYQNDIINYLIEENKEKDNIIKDLYNKNLELKNKVDNLYFDNNTVRTEIIKINENINWIKLFGVYNTKEYLIFYFFGIKISFRMNEERINKLAWWIPIRKWRDGFRTKFK</sequence>
<keyword evidence="1" id="KW-0479">Metal-binding</keyword>
<evidence type="ECO:0000256" key="2">
    <source>
        <dbReference type="ARBA" id="ARBA00023004"/>
    </source>
</evidence>
<dbReference type="PANTHER" id="PTHR43193">
    <property type="match status" value="1"/>
</dbReference>
<feature type="domain" description="4Fe-4S ferredoxin-type" evidence="4">
    <location>
        <begin position="42"/>
        <end position="73"/>
    </location>
</feature>
<evidence type="ECO:0000259" key="4">
    <source>
        <dbReference type="PROSITE" id="PS51379"/>
    </source>
</evidence>
<dbReference type="InterPro" id="IPR052977">
    <property type="entry name" value="Polyferredoxin-like_ET"/>
</dbReference>
<dbReference type="SUPFAM" id="SSF54862">
    <property type="entry name" value="4Fe-4S ferredoxins"/>
    <property type="match status" value="1"/>
</dbReference>
<dbReference type="Pfam" id="PF04432">
    <property type="entry name" value="FrhB_FdhB_C"/>
    <property type="match status" value="1"/>
</dbReference>
<feature type="domain" description="4Fe-4S ferredoxin-type" evidence="4">
    <location>
        <begin position="8"/>
        <end position="37"/>
    </location>
</feature>
<dbReference type="Pfam" id="PF04422">
    <property type="entry name" value="FrhB_FdhB_N"/>
    <property type="match status" value="1"/>
</dbReference>
<gene>
    <name evidence="5" type="ORF">EZH24_08580</name>
</gene>
<evidence type="ECO:0000256" key="3">
    <source>
        <dbReference type="ARBA" id="ARBA00023014"/>
    </source>
</evidence>
<reference evidence="5 6" key="1">
    <citation type="journal article" date="2019" name="Anaerobe">
        <title>Brachyspira catarrhinii sp. nov., an anaerobic intestinal spirochaete isolated from vervet monkeys may have been misidentified as Brachyspira aalborgi in previous studies.</title>
        <authorList>
            <person name="Phillips N.D."/>
            <person name="La T."/>
            <person name="Hampson D.J."/>
        </authorList>
    </citation>
    <scope>NUCLEOTIDE SEQUENCE [LARGE SCALE GENOMIC DNA]</scope>
    <source>
        <strain evidence="5 6">Z12</strain>
    </source>
</reference>
<name>A0ABY2TPW6_9SPIR</name>
<comment type="caution">
    <text evidence="5">The sequence shown here is derived from an EMBL/GenBank/DDBJ whole genome shotgun (WGS) entry which is preliminary data.</text>
</comment>
<dbReference type="InterPro" id="IPR007345">
    <property type="entry name" value="Polysacch_pyruvyl_Trfase"/>
</dbReference>
<dbReference type="PANTHER" id="PTHR43193:SF2">
    <property type="entry name" value="POLYFERREDOXIN PROTEIN FWDF"/>
    <property type="match status" value="1"/>
</dbReference>
<dbReference type="Proteomes" id="UP000310168">
    <property type="component" value="Unassembled WGS sequence"/>
</dbReference>
<dbReference type="PROSITE" id="PS51379">
    <property type="entry name" value="4FE4S_FER_2"/>
    <property type="match status" value="2"/>
</dbReference>
<dbReference type="InterPro" id="IPR007516">
    <property type="entry name" value="Co_F420_Hydgase/DH_bsu_N"/>
</dbReference>
<keyword evidence="2" id="KW-0408">Iron</keyword>
<dbReference type="InterPro" id="IPR007525">
    <property type="entry name" value="FrhB_FdhB_C"/>
</dbReference>
<organism evidence="5 6">
    <name type="scientific">Brachyspira catarrhinii</name>
    <dbReference type="NCBI Taxonomy" id="2528966"/>
    <lineage>
        <taxon>Bacteria</taxon>
        <taxon>Pseudomonadati</taxon>
        <taxon>Spirochaetota</taxon>
        <taxon>Spirochaetia</taxon>
        <taxon>Brachyspirales</taxon>
        <taxon>Brachyspiraceae</taxon>
        <taxon>Brachyspira</taxon>
    </lineage>
</organism>